<dbReference type="EMBL" id="CAEKKB010000008">
    <property type="protein sequence ID" value="CAB4320272.1"/>
    <property type="molecule type" value="Genomic_DNA"/>
</dbReference>
<feature type="compositionally biased region" description="Basic residues" evidence="1">
    <location>
        <begin position="7"/>
        <end position="17"/>
    </location>
</feature>
<feature type="domain" description="KIB1-4 beta-propeller" evidence="2">
    <location>
        <begin position="144"/>
        <end position="393"/>
    </location>
</feature>
<evidence type="ECO:0000313" key="4">
    <source>
        <dbReference type="Proteomes" id="UP000507245"/>
    </source>
</evidence>
<organism evidence="3 4">
    <name type="scientific">Prunus armeniaca</name>
    <name type="common">Apricot</name>
    <name type="synonym">Armeniaca vulgaris</name>
    <dbReference type="NCBI Taxonomy" id="36596"/>
    <lineage>
        <taxon>Eukaryota</taxon>
        <taxon>Viridiplantae</taxon>
        <taxon>Streptophyta</taxon>
        <taxon>Embryophyta</taxon>
        <taxon>Tracheophyta</taxon>
        <taxon>Spermatophyta</taxon>
        <taxon>Magnoliopsida</taxon>
        <taxon>eudicotyledons</taxon>
        <taxon>Gunneridae</taxon>
        <taxon>Pentapetalae</taxon>
        <taxon>rosids</taxon>
        <taxon>fabids</taxon>
        <taxon>Rosales</taxon>
        <taxon>Rosaceae</taxon>
        <taxon>Amygdaloideae</taxon>
        <taxon>Amygdaleae</taxon>
        <taxon>Prunus</taxon>
    </lineage>
</organism>
<dbReference type="Proteomes" id="UP000507245">
    <property type="component" value="Unassembled WGS sequence"/>
</dbReference>
<proteinExistence type="predicted"/>
<dbReference type="PANTHER" id="PTHR33127:SF69">
    <property type="entry name" value="OS09G0340800 PROTEIN"/>
    <property type="match status" value="1"/>
</dbReference>
<evidence type="ECO:0000313" key="3">
    <source>
        <dbReference type="EMBL" id="CAB4320272.1"/>
    </source>
</evidence>
<evidence type="ECO:0000256" key="1">
    <source>
        <dbReference type="SAM" id="MobiDB-lite"/>
    </source>
</evidence>
<dbReference type="AlphaFoldDB" id="A0A6J5Y6V0"/>
<reference evidence="4" key="1">
    <citation type="journal article" date="2020" name="Genome Biol.">
        <title>Gamete binning: chromosome-level and haplotype-resolved genome assembly enabled by high-throughput single-cell sequencing of gamete genomes.</title>
        <authorList>
            <person name="Campoy J.A."/>
            <person name="Sun H."/>
            <person name="Goel M."/>
            <person name="Jiao W.-B."/>
            <person name="Folz-Donahue K."/>
            <person name="Wang N."/>
            <person name="Rubio M."/>
            <person name="Liu C."/>
            <person name="Kukat C."/>
            <person name="Ruiz D."/>
            <person name="Huettel B."/>
            <person name="Schneeberger K."/>
        </authorList>
    </citation>
    <scope>NUCLEOTIDE SEQUENCE [LARGE SCALE GENOMIC DNA]</scope>
    <source>
        <strain evidence="4">cv. Rojo Pasion</strain>
    </source>
</reference>
<sequence>MAEKVSEKKKKKKKHVSSNKEGRLTKSWPDLPPQIVNLIQKDSTIMQNMSFQGVSKSWRSAPRQCNPNPSSHPWLAISQSNSYHDKNHDQYHFNNIPNPTIPCLKIPRAILTPDFYTHFLQNWQTTPFTNHFFWDPRKQHQNISHHLVGSTNGLLIAKTSHNPLQYCVWDPINSLKLDLPQWDANVPFKCAALSSAEEDKCHGKSLTVMVLTGMRHPAFLFYKIKGGSEYAWVKQDCTITDPQHHWDKSERRCYMQFTNAIGFEGKFYALSLQGTLAVIEVTNPYPKITAVSTTRAVPSISSRHFREYLVETGGEILLVFLISNKSSTDVVDSVEVFRLHLGKLSWVKIESLGNRALVVGVNCCMVVSASKIGFRSDCLYFTHFSSNDWLVYDMKRGQISPCDQYVLNQQSQ</sequence>
<dbReference type="PANTHER" id="PTHR33127">
    <property type="entry name" value="TRANSMEMBRANE PROTEIN"/>
    <property type="match status" value="1"/>
</dbReference>
<dbReference type="Pfam" id="PF03478">
    <property type="entry name" value="Beta-prop_KIB1-4"/>
    <property type="match status" value="1"/>
</dbReference>
<dbReference type="InterPro" id="IPR005174">
    <property type="entry name" value="KIB1-4_b-propeller"/>
</dbReference>
<protein>
    <recommendedName>
        <fullName evidence="2">KIB1-4 beta-propeller domain-containing protein</fullName>
    </recommendedName>
</protein>
<keyword evidence="4" id="KW-1185">Reference proteome</keyword>
<accession>A0A6J5Y6V0</accession>
<evidence type="ECO:0000259" key="2">
    <source>
        <dbReference type="Pfam" id="PF03478"/>
    </source>
</evidence>
<gene>
    <name evidence="3" type="ORF">ORAREDHAP_LOCUS48962</name>
</gene>
<dbReference type="OrthoDB" id="642536at2759"/>
<feature type="region of interest" description="Disordered" evidence="1">
    <location>
        <begin position="1"/>
        <end position="28"/>
    </location>
</feature>
<name>A0A6J5Y6V0_PRUAR</name>